<accession>A0A0S3KCX8</accession>
<dbReference type="Proteomes" id="UP000183039">
    <property type="component" value="Unassembled WGS sequence"/>
</dbReference>
<dbReference type="InterPro" id="IPR036166">
    <property type="entry name" value="YxeA-like_sf"/>
</dbReference>
<organism evidence="2 4">
    <name type="scientific">Enterococcus silesiacus</name>
    <dbReference type="NCBI Taxonomy" id="332949"/>
    <lineage>
        <taxon>Bacteria</taxon>
        <taxon>Bacillati</taxon>
        <taxon>Bacillota</taxon>
        <taxon>Bacilli</taxon>
        <taxon>Lactobacillales</taxon>
        <taxon>Enterococcaceae</taxon>
        <taxon>Enterococcus</taxon>
    </lineage>
</organism>
<keyword evidence="3" id="KW-1185">Reference proteome</keyword>
<dbReference type="AlphaFoldDB" id="A0A0S3KCX8"/>
<dbReference type="SUPFAM" id="SSF159121">
    <property type="entry name" value="BC4932-like"/>
    <property type="match status" value="1"/>
</dbReference>
<dbReference type="RefSeq" id="WP_071877936.1">
    <property type="nucleotide sequence ID" value="NZ_JXLC01000013.1"/>
</dbReference>
<reference evidence="1 3" key="2">
    <citation type="submission" date="2015-12" db="EMBL/GenBank/DDBJ databases">
        <authorList>
            <person name="Lauer A."/>
            <person name="Humrighouse B."/>
            <person name="Loparev V."/>
            <person name="Shewmaker P.L."/>
            <person name="Whitney A.M."/>
            <person name="McLaughlin R.W."/>
        </authorList>
    </citation>
    <scope>NUCLEOTIDE SEQUENCE [LARGE SCALE GENOMIC DNA]</scope>
    <source>
        <strain evidence="1 3">LMG 23085</strain>
    </source>
</reference>
<dbReference type="Proteomes" id="UP000065511">
    <property type="component" value="Chromosome"/>
</dbReference>
<evidence type="ECO:0000313" key="2">
    <source>
        <dbReference type="EMBL" id="OJG91526.1"/>
    </source>
</evidence>
<gene>
    <name evidence="1" type="ORF">ATZ33_12140</name>
    <name evidence="2" type="ORF">RV15_GL000612</name>
</gene>
<evidence type="ECO:0000313" key="4">
    <source>
        <dbReference type="Proteomes" id="UP000183039"/>
    </source>
</evidence>
<dbReference type="EMBL" id="CP013614">
    <property type="protein sequence ID" value="ALS02104.1"/>
    <property type="molecule type" value="Genomic_DNA"/>
</dbReference>
<dbReference type="Pfam" id="PF06486">
    <property type="entry name" value="DUF1093"/>
    <property type="match status" value="1"/>
</dbReference>
<reference evidence="2 4" key="1">
    <citation type="submission" date="2014-12" db="EMBL/GenBank/DDBJ databases">
        <title>Draft genome sequences of 29 type strains of Enterococci.</title>
        <authorList>
            <person name="Zhong Z."/>
            <person name="Sun Z."/>
            <person name="Liu W."/>
            <person name="Zhang W."/>
            <person name="Zhang H."/>
        </authorList>
    </citation>
    <scope>NUCLEOTIDE SEQUENCE [LARGE SCALE GENOMIC DNA]</scope>
    <source>
        <strain evidence="2 4">DSM 22801</strain>
    </source>
</reference>
<dbReference type="KEGG" id="ess:ATZ33_12140"/>
<sequence>MKKIVSILALVILGLLFYKGFDYYQSTYVGIETYALVPETVPTKIETKDDSGELVKNSQDKQLYSYDYSLNGVTKKGEKRSLKLSITDLEPQPLIPNSFIKVTASKKRVLDEPVQVSENELPDGIKNSLLQ</sequence>
<dbReference type="EMBL" id="JXLC01000013">
    <property type="protein sequence ID" value="OJG91526.1"/>
    <property type="molecule type" value="Genomic_DNA"/>
</dbReference>
<evidence type="ECO:0008006" key="5">
    <source>
        <dbReference type="Google" id="ProtNLM"/>
    </source>
</evidence>
<name>A0A0S3KCX8_9ENTE</name>
<dbReference type="Gene3D" id="2.40.50.480">
    <property type="match status" value="1"/>
</dbReference>
<protein>
    <recommendedName>
        <fullName evidence="5">Amino acid ABC transporter ATP-binding protein</fullName>
    </recommendedName>
</protein>
<dbReference type="InterPro" id="IPR006542">
    <property type="entry name" value="DUF1093"/>
</dbReference>
<dbReference type="OrthoDB" id="2146259at2"/>
<evidence type="ECO:0000313" key="3">
    <source>
        <dbReference type="Proteomes" id="UP000065511"/>
    </source>
</evidence>
<proteinExistence type="predicted"/>
<evidence type="ECO:0000313" key="1">
    <source>
        <dbReference type="EMBL" id="ALS02104.1"/>
    </source>
</evidence>